<feature type="compositionally biased region" description="Polar residues" evidence="1">
    <location>
        <begin position="137"/>
        <end position="158"/>
    </location>
</feature>
<dbReference type="AlphaFoldDB" id="A0A2K3NKD5"/>
<name>A0A2K3NKD5_TRIPR</name>
<accession>A0A2K3NKD5</accession>
<feature type="region of interest" description="Disordered" evidence="1">
    <location>
        <begin position="76"/>
        <end position="170"/>
    </location>
</feature>
<proteinExistence type="predicted"/>
<reference evidence="2 3" key="1">
    <citation type="journal article" date="2014" name="Am. J. Bot.">
        <title>Genome assembly and annotation for red clover (Trifolium pratense; Fabaceae).</title>
        <authorList>
            <person name="Istvanek J."/>
            <person name="Jaros M."/>
            <person name="Krenek A."/>
            <person name="Repkova J."/>
        </authorList>
    </citation>
    <scope>NUCLEOTIDE SEQUENCE [LARGE SCALE GENOMIC DNA]</scope>
    <source>
        <strain evidence="3">cv. Tatra</strain>
        <tissue evidence="2">Young leaves</tissue>
    </source>
</reference>
<feature type="non-terminal residue" evidence="2">
    <location>
        <position position="1"/>
    </location>
</feature>
<dbReference type="PANTHER" id="PTHR36022:SF1">
    <property type="entry name" value="GPI-ANCHORED ADHESIN-LIKE PROTEIN"/>
    <property type="match status" value="1"/>
</dbReference>
<feature type="compositionally biased region" description="Polar residues" evidence="1">
    <location>
        <begin position="200"/>
        <end position="211"/>
    </location>
</feature>
<feature type="compositionally biased region" description="Low complexity" evidence="1">
    <location>
        <begin position="46"/>
        <end position="59"/>
    </location>
</feature>
<reference evidence="2 3" key="2">
    <citation type="journal article" date="2017" name="Front. Plant Sci.">
        <title>Gene Classification and Mining of Molecular Markers Useful in Red Clover (Trifolium pratense) Breeding.</title>
        <authorList>
            <person name="Istvanek J."/>
            <person name="Dluhosova J."/>
            <person name="Dluhos P."/>
            <person name="Patkova L."/>
            <person name="Nedelnik J."/>
            <person name="Repkova J."/>
        </authorList>
    </citation>
    <scope>NUCLEOTIDE SEQUENCE [LARGE SCALE GENOMIC DNA]</scope>
    <source>
        <strain evidence="3">cv. Tatra</strain>
        <tissue evidence="2">Young leaves</tissue>
    </source>
</reference>
<dbReference type="PANTHER" id="PTHR36022">
    <property type="entry name" value="GPI-ANCHORED ADHESIN-LIKE PROTEIN"/>
    <property type="match status" value="1"/>
</dbReference>
<dbReference type="EMBL" id="ASHM01022715">
    <property type="protein sequence ID" value="PNY03516.1"/>
    <property type="molecule type" value="Genomic_DNA"/>
</dbReference>
<evidence type="ECO:0000256" key="1">
    <source>
        <dbReference type="SAM" id="MobiDB-lite"/>
    </source>
</evidence>
<comment type="caution">
    <text evidence="2">The sequence shown here is derived from an EMBL/GenBank/DDBJ whole genome shotgun (WGS) entry which is preliminary data.</text>
</comment>
<gene>
    <name evidence="2" type="ORF">L195_g026848</name>
</gene>
<dbReference type="STRING" id="57577.A0A2K3NKD5"/>
<dbReference type="Proteomes" id="UP000236291">
    <property type="component" value="Unassembled WGS sequence"/>
</dbReference>
<evidence type="ECO:0000313" key="3">
    <source>
        <dbReference type="Proteomes" id="UP000236291"/>
    </source>
</evidence>
<feature type="compositionally biased region" description="Polar residues" evidence="1">
    <location>
        <begin position="100"/>
        <end position="118"/>
    </location>
</feature>
<protein>
    <submittedName>
        <fullName evidence="2">Uncharacterized protein</fullName>
    </submittedName>
</protein>
<feature type="compositionally biased region" description="Polar residues" evidence="1">
    <location>
        <begin position="76"/>
        <end position="91"/>
    </location>
</feature>
<feature type="region of interest" description="Disordered" evidence="1">
    <location>
        <begin position="192"/>
        <end position="216"/>
    </location>
</feature>
<feature type="region of interest" description="Disordered" evidence="1">
    <location>
        <begin position="636"/>
        <end position="656"/>
    </location>
</feature>
<feature type="region of interest" description="Disordered" evidence="1">
    <location>
        <begin position="1"/>
        <end position="60"/>
    </location>
</feature>
<sequence length="656" mass="71552">VYVRVTMSRAFSSKNASYLPPPPTPKSSSNKRRSPRSPLQDLNRISSSSNGSDASSSVSTEVPKGCLRFLASSSFKTPVNRPKNISKTPNSAPRGLALKQSKSNSSKENLPNGNNVGLQTKALVPNKAKKNPPCLYQWQSGKKSSSRTVQNSKHSSALSERGNISPAFPSSLKVLKQKDDILGKISDNAVESGHLKSSNRDANSTPSSKNVAGSDLDVTVYREAEDNFNRSNSKTPPIHNSLSPEIQSGSLITTTPPACYGAGYIVSGVTDKRKCRPRGILTVEENYSGSAKMVADFIDDDYDNDDEKKTKDVVVKEDSPSLLPLPTEALVHWLSSPRSKREKILNCKSEIRLVESITLDSSTSPSSSSKAFWNLCDSSKTFWNVSDSSDLSGTANGMRRKTSFSICAGSLSEFQVPFDSILFSPKSSPRLREDSSENVIDENSPFSLNSIGSGNVIRTPQSDSSSDLHVVLSLAHEDNQKEEDFNPNFNSFSDVLLSETFFLDSSMPLEDSVNSSFQFDCLPYESIDLSKLPKNLDYQEPWLSSSTVEIGSQSQRSISWREGLTSQVNEMDEFDSCRCLSDEEDLADNSCDSNRVSGTQINIEVDDSKKQNCDVGLTETEDKDLVLDGLGKSMFSGAESISTDEGGLVASRQDSY</sequence>
<organism evidence="2 3">
    <name type="scientific">Trifolium pratense</name>
    <name type="common">Red clover</name>
    <dbReference type="NCBI Taxonomy" id="57577"/>
    <lineage>
        <taxon>Eukaryota</taxon>
        <taxon>Viridiplantae</taxon>
        <taxon>Streptophyta</taxon>
        <taxon>Embryophyta</taxon>
        <taxon>Tracheophyta</taxon>
        <taxon>Spermatophyta</taxon>
        <taxon>Magnoliopsida</taxon>
        <taxon>eudicotyledons</taxon>
        <taxon>Gunneridae</taxon>
        <taxon>Pentapetalae</taxon>
        <taxon>rosids</taxon>
        <taxon>fabids</taxon>
        <taxon>Fabales</taxon>
        <taxon>Fabaceae</taxon>
        <taxon>Papilionoideae</taxon>
        <taxon>50 kb inversion clade</taxon>
        <taxon>NPAAA clade</taxon>
        <taxon>Hologalegina</taxon>
        <taxon>IRL clade</taxon>
        <taxon>Trifolieae</taxon>
        <taxon>Trifolium</taxon>
    </lineage>
</organism>
<evidence type="ECO:0000313" key="2">
    <source>
        <dbReference type="EMBL" id="PNY03516.1"/>
    </source>
</evidence>